<evidence type="ECO:0000313" key="3">
    <source>
        <dbReference type="EMBL" id="OSX62877.1"/>
    </source>
</evidence>
<dbReference type="Proteomes" id="UP000194127">
    <property type="component" value="Unassembled WGS sequence"/>
</dbReference>
<feature type="compositionally biased region" description="Pro residues" evidence="1">
    <location>
        <begin position="266"/>
        <end position="277"/>
    </location>
</feature>
<keyword evidence="2" id="KW-1133">Transmembrane helix</keyword>
<sequence>MLTMVDTNGSTGGVSPHLFNVTAGNDTSCLPSAPASSIAHITPNVTGSVFTCEPWGLTLSNGTQPYSVVIAALDSPLITNISVPQGYDVFTYINRANPNGQMLAAVVDAEGQWGYATQVVNTAGNANTTCVGLVSSFDTTAEIVAQAAARAHAAAEAAKRRRTDIIVGVVVGVCGLLIIAGAAAWWWWRRGKAREDGTWDHQDTLARAWDAQDSTVAEVPRAREYRRVKTFSQDMPPMTSTGSPAYTPLLTQPVDAANEHTGSRPIPQPSPPATPPPDRSRRRRKGQKAPRYTTNASSSSAWSESSPGLSRTPQLPPLTFSQPLSVPALQASSPQMSTQRSRSFMLSPSILDPDVQPDIIIQHRDGGIVHELPPPYLDRYDAMSPESG</sequence>
<feature type="compositionally biased region" description="Low complexity" evidence="1">
    <location>
        <begin position="297"/>
        <end position="310"/>
    </location>
</feature>
<organism evidence="3 4">
    <name type="scientific">Postia placenta MAD-698-R-SB12</name>
    <dbReference type="NCBI Taxonomy" id="670580"/>
    <lineage>
        <taxon>Eukaryota</taxon>
        <taxon>Fungi</taxon>
        <taxon>Dikarya</taxon>
        <taxon>Basidiomycota</taxon>
        <taxon>Agaricomycotina</taxon>
        <taxon>Agaricomycetes</taxon>
        <taxon>Polyporales</taxon>
        <taxon>Adustoporiaceae</taxon>
        <taxon>Rhodonia</taxon>
    </lineage>
</organism>
<evidence type="ECO:0000313" key="4">
    <source>
        <dbReference type="Proteomes" id="UP000194127"/>
    </source>
</evidence>
<dbReference type="RefSeq" id="XP_024339671.1">
    <property type="nucleotide sequence ID" value="XM_024488066.1"/>
</dbReference>
<dbReference type="OrthoDB" id="2796664at2759"/>
<evidence type="ECO:0000256" key="1">
    <source>
        <dbReference type="SAM" id="MobiDB-lite"/>
    </source>
</evidence>
<reference evidence="3 4" key="1">
    <citation type="submission" date="2017-04" db="EMBL/GenBank/DDBJ databases">
        <title>Genome Sequence of the Model Brown-Rot Fungus Postia placenta SB12.</title>
        <authorList>
            <consortium name="DOE Joint Genome Institute"/>
            <person name="Gaskell J."/>
            <person name="Kersten P."/>
            <person name="Larrondo L.F."/>
            <person name="Canessa P."/>
            <person name="Martinez D."/>
            <person name="Hibbett D."/>
            <person name="Schmoll M."/>
            <person name="Kubicek C.P."/>
            <person name="Martinez A.T."/>
            <person name="Yadav J."/>
            <person name="Master E."/>
            <person name="Magnuson J.K."/>
            <person name="James T."/>
            <person name="Yaver D."/>
            <person name="Berka R."/>
            <person name="Labutti K."/>
            <person name="Lipzen A."/>
            <person name="Aerts A."/>
            <person name="Barry K."/>
            <person name="Henrissat B."/>
            <person name="Blanchette R."/>
            <person name="Grigoriev I."/>
            <person name="Cullen D."/>
        </authorList>
    </citation>
    <scope>NUCLEOTIDE SEQUENCE [LARGE SCALE GENOMIC DNA]</scope>
    <source>
        <strain evidence="3 4">MAD-698-R-SB12</strain>
    </source>
</reference>
<dbReference type="AlphaFoldDB" id="A0A1X6N2M1"/>
<evidence type="ECO:0000256" key="2">
    <source>
        <dbReference type="SAM" id="Phobius"/>
    </source>
</evidence>
<keyword evidence="4" id="KW-1185">Reference proteome</keyword>
<feature type="compositionally biased region" description="Polar residues" evidence="1">
    <location>
        <begin position="230"/>
        <end position="244"/>
    </location>
</feature>
<proteinExistence type="predicted"/>
<feature type="region of interest" description="Disordered" evidence="1">
    <location>
        <begin position="227"/>
        <end position="321"/>
    </location>
</feature>
<dbReference type="EMBL" id="KZ110596">
    <property type="protein sequence ID" value="OSX62877.1"/>
    <property type="molecule type" value="Genomic_DNA"/>
</dbReference>
<gene>
    <name evidence="3" type="ORF">POSPLADRAFT_1169514</name>
</gene>
<protein>
    <recommendedName>
        <fullName evidence="5">Mid2 domain-containing protein</fullName>
    </recommendedName>
</protein>
<keyword evidence="2" id="KW-0812">Transmembrane</keyword>
<feature type="transmembrane region" description="Helical" evidence="2">
    <location>
        <begin position="165"/>
        <end position="188"/>
    </location>
</feature>
<evidence type="ECO:0008006" key="5">
    <source>
        <dbReference type="Google" id="ProtNLM"/>
    </source>
</evidence>
<accession>A0A1X6N2M1</accession>
<dbReference type="GeneID" id="36333015"/>
<name>A0A1X6N2M1_9APHY</name>
<keyword evidence="2" id="KW-0472">Membrane</keyword>